<proteinExistence type="inferred from homology"/>
<dbReference type="Pfam" id="PF00248">
    <property type="entry name" value="Aldo_ket_red"/>
    <property type="match status" value="1"/>
</dbReference>
<accession>A0A2Z6QTN6</accession>
<dbReference type="PROSITE" id="PS00798">
    <property type="entry name" value="ALDOKETO_REDUCTASE_1"/>
    <property type="match status" value="1"/>
</dbReference>
<protein>
    <submittedName>
        <fullName evidence="9">Aldo-keto reductase</fullName>
    </submittedName>
</protein>
<feature type="domain" description="NADP-dependent oxidoreductase" evidence="7">
    <location>
        <begin position="18"/>
        <end position="280"/>
    </location>
</feature>
<dbReference type="AlphaFoldDB" id="A0A2Z6QTN6"/>
<dbReference type="EMBL" id="BLAL01000004">
    <property type="protein sequence ID" value="GES72952.1"/>
    <property type="molecule type" value="Genomic_DNA"/>
</dbReference>
<sequence>MATIPNFVLNNGVKIPALGLGTYRLKKCDVDKAVRSAVASGYRLIDSAIGYNNEEPIGKTIKELIDDTSLSLKREDFFITSKLPPGDQGHDCCLKAFSCSLKRWNLDYLDLFLIHWPGSQKLKPSDPKHAENRKGSWKALEELYSEGKVKSIGISNYTHRHITELLSYCTIVPQVLQFELHPLLYQKDVIDICKQNNIQIQAYSSVGQGKLVNGEINIPILKEIADKHEVTTAQVLLRWGYQHDAIVIPKSITPERISLNANIFHFKLTEQDMESLDSLSETQNRRFCWDPTNIY</sequence>
<dbReference type="PANTHER" id="PTHR43827">
    <property type="entry name" value="2,5-DIKETO-D-GLUCONIC ACID REDUCTASE"/>
    <property type="match status" value="1"/>
</dbReference>
<organism evidence="8 10">
    <name type="scientific">Rhizophagus clarus</name>
    <dbReference type="NCBI Taxonomy" id="94130"/>
    <lineage>
        <taxon>Eukaryota</taxon>
        <taxon>Fungi</taxon>
        <taxon>Fungi incertae sedis</taxon>
        <taxon>Mucoromycota</taxon>
        <taxon>Glomeromycotina</taxon>
        <taxon>Glomeromycetes</taxon>
        <taxon>Glomerales</taxon>
        <taxon>Glomeraceae</taxon>
        <taxon>Rhizophagus</taxon>
    </lineage>
</organism>
<dbReference type="InterPro" id="IPR020471">
    <property type="entry name" value="AKR"/>
</dbReference>
<dbReference type="PIRSF" id="PIRSF000097">
    <property type="entry name" value="AKR"/>
    <property type="match status" value="1"/>
</dbReference>
<dbReference type="FunFam" id="3.20.20.100:FF:000015">
    <property type="entry name" value="Oxidoreductase, aldo/keto reductase family"/>
    <property type="match status" value="1"/>
</dbReference>
<evidence type="ECO:0000256" key="4">
    <source>
        <dbReference type="PIRSR" id="PIRSR000097-1"/>
    </source>
</evidence>
<reference evidence="9" key="2">
    <citation type="submission" date="2019-10" db="EMBL/GenBank/DDBJ databases">
        <title>Conservation and host-specific expression of non-tandemly repeated heterogenous ribosome RNA gene in arbuscular mycorrhizal fungi.</title>
        <authorList>
            <person name="Maeda T."/>
            <person name="Kobayashi Y."/>
            <person name="Nakagawa T."/>
            <person name="Ezawa T."/>
            <person name="Yamaguchi K."/>
            <person name="Bino T."/>
            <person name="Nishimoto Y."/>
            <person name="Shigenobu S."/>
            <person name="Kawaguchi M."/>
        </authorList>
    </citation>
    <scope>NUCLEOTIDE SEQUENCE</scope>
    <source>
        <strain evidence="9">HR1</strain>
    </source>
</reference>
<feature type="active site" description="Proton donor" evidence="4">
    <location>
        <position position="51"/>
    </location>
</feature>
<keyword evidence="10" id="KW-1185">Reference proteome</keyword>
<dbReference type="SUPFAM" id="SSF51430">
    <property type="entry name" value="NAD(P)-linked oxidoreductase"/>
    <property type="match status" value="1"/>
</dbReference>
<dbReference type="PROSITE" id="PS00062">
    <property type="entry name" value="ALDOKETO_REDUCTASE_2"/>
    <property type="match status" value="1"/>
</dbReference>
<evidence type="ECO:0000256" key="6">
    <source>
        <dbReference type="PIRSR" id="PIRSR000097-3"/>
    </source>
</evidence>
<dbReference type="EMBL" id="BEXD01000045">
    <property type="protein sequence ID" value="GBB83686.1"/>
    <property type="molecule type" value="Genomic_DNA"/>
</dbReference>
<dbReference type="InterPro" id="IPR018170">
    <property type="entry name" value="Aldo/ket_reductase_CS"/>
</dbReference>
<reference evidence="8 10" key="1">
    <citation type="submission" date="2017-11" db="EMBL/GenBank/DDBJ databases">
        <title>The genome of Rhizophagus clarus HR1 reveals common genetic basis of auxotrophy among arbuscular mycorrhizal fungi.</title>
        <authorList>
            <person name="Kobayashi Y."/>
        </authorList>
    </citation>
    <scope>NUCLEOTIDE SEQUENCE [LARGE SCALE GENOMIC DNA]</scope>
    <source>
        <strain evidence="8 10">HR1</strain>
    </source>
</reference>
<evidence type="ECO:0000256" key="1">
    <source>
        <dbReference type="ARBA" id="ARBA00007905"/>
    </source>
</evidence>
<evidence type="ECO:0000313" key="8">
    <source>
        <dbReference type="EMBL" id="GBB83686.1"/>
    </source>
</evidence>
<dbReference type="InterPro" id="IPR023210">
    <property type="entry name" value="NADP_OxRdtase_dom"/>
</dbReference>
<evidence type="ECO:0000259" key="7">
    <source>
        <dbReference type="Pfam" id="PF00248"/>
    </source>
</evidence>
<name>A0A2Z6QTN6_9GLOM</name>
<evidence type="ECO:0000256" key="5">
    <source>
        <dbReference type="PIRSR" id="PIRSR000097-2"/>
    </source>
</evidence>
<evidence type="ECO:0000256" key="2">
    <source>
        <dbReference type="ARBA" id="ARBA00022857"/>
    </source>
</evidence>
<evidence type="ECO:0000313" key="10">
    <source>
        <dbReference type="Proteomes" id="UP000247702"/>
    </source>
</evidence>
<dbReference type="OrthoDB" id="416253at2759"/>
<dbReference type="InterPro" id="IPR036812">
    <property type="entry name" value="NAD(P)_OxRdtase_dom_sf"/>
</dbReference>
<feature type="site" description="Lowers pKa of active site Tyr" evidence="6">
    <location>
        <position position="82"/>
    </location>
</feature>
<dbReference type="STRING" id="94130.A0A2Z6QTN6"/>
<comment type="caution">
    <text evidence="8">The sequence shown here is derived from an EMBL/GenBank/DDBJ whole genome shotgun (WGS) entry which is preliminary data.</text>
</comment>
<dbReference type="Proteomes" id="UP000615446">
    <property type="component" value="Unassembled WGS sequence"/>
</dbReference>
<evidence type="ECO:0000256" key="3">
    <source>
        <dbReference type="ARBA" id="ARBA00023002"/>
    </source>
</evidence>
<dbReference type="Proteomes" id="UP000247702">
    <property type="component" value="Unassembled WGS sequence"/>
</dbReference>
<dbReference type="PRINTS" id="PR00069">
    <property type="entry name" value="ALDKETRDTASE"/>
</dbReference>
<dbReference type="Gene3D" id="3.20.20.100">
    <property type="entry name" value="NADP-dependent oxidoreductase domain"/>
    <property type="match status" value="1"/>
</dbReference>
<dbReference type="PANTHER" id="PTHR43827:SF3">
    <property type="entry name" value="NADP-DEPENDENT OXIDOREDUCTASE DOMAIN-CONTAINING PROTEIN"/>
    <property type="match status" value="1"/>
</dbReference>
<comment type="similarity">
    <text evidence="1">Belongs to the aldo/keto reductase family.</text>
</comment>
<gene>
    <name evidence="9" type="ORF">RCL2_000049500</name>
    <name evidence="8" type="ORF">RclHR1_10380009</name>
</gene>
<keyword evidence="2" id="KW-0521">NADP</keyword>
<evidence type="ECO:0000313" key="9">
    <source>
        <dbReference type="EMBL" id="GES72952.1"/>
    </source>
</evidence>
<dbReference type="CDD" id="cd19136">
    <property type="entry name" value="AKR_DrGR-like"/>
    <property type="match status" value="1"/>
</dbReference>
<dbReference type="GO" id="GO:0016616">
    <property type="term" value="F:oxidoreductase activity, acting on the CH-OH group of donors, NAD or NADP as acceptor"/>
    <property type="evidence" value="ECO:0007669"/>
    <property type="project" value="UniProtKB-ARBA"/>
</dbReference>
<keyword evidence="3" id="KW-0560">Oxidoreductase</keyword>
<feature type="binding site" evidence="5">
    <location>
        <position position="115"/>
    </location>
    <ligand>
        <name>substrate</name>
    </ligand>
</feature>